<keyword evidence="9 14" id="KW-0133">Cell shape</keyword>
<feature type="domain" description="Mur ligase N-terminal catalytic" evidence="15">
    <location>
        <begin position="20"/>
        <end position="117"/>
    </location>
</feature>
<evidence type="ECO:0000256" key="4">
    <source>
        <dbReference type="ARBA" id="ARBA00022490"/>
    </source>
</evidence>
<keyword evidence="12 14" id="KW-0961">Cell wall biogenesis/degradation</keyword>
<feature type="binding site" evidence="14">
    <location>
        <begin position="124"/>
        <end position="130"/>
    </location>
    <ligand>
        <name>ATP</name>
        <dbReference type="ChEBI" id="CHEBI:30616"/>
    </ligand>
</feature>
<dbReference type="RefSeq" id="WP_241913095.1">
    <property type="nucleotide sequence ID" value="NZ_CP093326.1"/>
</dbReference>
<dbReference type="InterPro" id="IPR000713">
    <property type="entry name" value="Mur_ligase_N"/>
</dbReference>
<dbReference type="PANTHER" id="PTHR43445:SF3">
    <property type="entry name" value="UDP-N-ACETYLMURAMATE--L-ALANINE LIGASE"/>
    <property type="match status" value="1"/>
</dbReference>
<dbReference type="InterPro" id="IPR005758">
    <property type="entry name" value="UDP-N-AcMur_Ala_ligase_MurC"/>
</dbReference>
<evidence type="ECO:0000256" key="1">
    <source>
        <dbReference type="ARBA" id="ARBA00004496"/>
    </source>
</evidence>
<keyword evidence="7 14" id="KW-0547">Nucleotide-binding</keyword>
<keyword evidence="19" id="KW-1185">Reference proteome</keyword>
<organism evidence="18 19">
    <name type="scientific">Arthrobacter sulfonylureivorans</name>
    <dbReference type="NCBI Taxonomy" id="2486855"/>
    <lineage>
        <taxon>Bacteria</taxon>
        <taxon>Bacillati</taxon>
        <taxon>Actinomycetota</taxon>
        <taxon>Actinomycetes</taxon>
        <taxon>Micrococcales</taxon>
        <taxon>Micrococcaceae</taxon>
        <taxon>Arthrobacter</taxon>
    </lineage>
</organism>
<dbReference type="SUPFAM" id="SSF53623">
    <property type="entry name" value="MurD-like peptide ligases, catalytic domain"/>
    <property type="match status" value="1"/>
</dbReference>
<keyword evidence="10 14" id="KW-0573">Peptidoglycan synthesis</keyword>
<evidence type="ECO:0000313" key="18">
    <source>
        <dbReference type="EMBL" id="UNK44695.1"/>
    </source>
</evidence>
<evidence type="ECO:0000256" key="2">
    <source>
        <dbReference type="ARBA" id="ARBA00004752"/>
    </source>
</evidence>
<dbReference type="Pfam" id="PF01225">
    <property type="entry name" value="Mur_ligase"/>
    <property type="match status" value="1"/>
</dbReference>
<dbReference type="InterPro" id="IPR036615">
    <property type="entry name" value="Mur_ligase_C_dom_sf"/>
</dbReference>
<keyword evidence="6 14" id="KW-0132">Cell division</keyword>
<evidence type="ECO:0000256" key="3">
    <source>
        <dbReference type="ARBA" id="ARBA00012211"/>
    </source>
</evidence>
<dbReference type="Gene3D" id="3.40.1190.10">
    <property type="entry name" value="Mur-like, catalytic domain"/>
    <property type="match status" value="1"/>
</dbReference>
<dbReference type="InterPro" id="IPR013221">
    <property type="entry name" value="Mur_ligase_cen"/>
</dbReference>
<sequence length="474" mass="48646">MKATDFHTTARLPFGELGAVHFIGLGGAGMSAIARILLARGVPVSGSDARDSAVLRQLEALGATVFVGHEAGHVGGADTVVVSTAIRPENPELQAAVAAGLNIVHRSVALSAAMEGKRLIAVGGTHGKTTTTAMATVMLQAAGREPSFAIGGDVAALGVNAAHGEGDLFVAEADESDASFLNYRPQVIVVTNVEADHLDHYGSAEAVYASFDQFVALLPSDGTLVLCLDDDGARALAERVAASGAPCRVLGYGYAADAALRIVESEFAGSGSASRIEYRGGNCTLRLQVPGEHNIRNAAAAVAVAITQGIDPATAAEGLAGFTGAARRFEAKGAAAGVRVFDDYAHHPTEVHAALTAARKVAAGHAVHVLFQPHLFSRTREFAAEFAQALQLADSAAILDIYPAREDPIPGVTSELITSRLPSGSYAPDPARAVADIVARSQPGDIVLTVGAGDVTQYGPVLVEALERASTAVQ</sequence>
<accession>A0ABY3W3P8</accession>
<keyword evidence="11 14" id="KW-0131">Cell cycle</keyword>
<dbReference type="InterPro" id="IPR036565">
    <property type="entry name" value="Mur-like_cat_sf"/>
</dbReference>
<comment type="pathway">
    <text evidence="2 14">Cell wall biogenesis; peptidoglycan biosynthesis.</text>
</comment>
<dbReference type="NCBIfam" id="TIGR01082">
    <property type="entry name" value="murC"/>
    <property type="match status" value="1"/>
</dbReference>
<gene>
    <name evidence="14 18" type="primary">murC</name>
    <name evidence="18" type="ORF">MNQ99_11980</name>
</gene>
<feature type="domain" description="Mur ligase C-terminal" evidence="16">
    <location>
        <begin position="327"/>
        <end position="453"/>
    </location>
</feature>
<dbReference type="HAMAP" id="MF_00046">
    <property type="entry name" value="MurC"/>
    <property type="match status" value="1"/>
</dbReference>
<evidence type="ECO:0000256" key="9">
    <source>
        <dbReference type="ARBA" id="ARBA00022960"/>
    </source>
</evidence>
<evidence type="ECO:0000259" key="17">
    <source>
        <dbReference type="Pfam" id="PF08245"/>
    </source>
</evidence>
<evidence type="ECO:0000259" key="16">
    <source>
        <dbReference type="Pfam" id="PF02875"/>
    </source>
</evidence>
<comment type="function">
    <text evidence="14">Cell wall formation.</text>
</comment>
<dbReference type="SUPFAM" id="SSF51984">
    <property type="entry name" value="MurCD N-terminal domain"/>
    <property type="match status" value="1"/>
</dbReference>
<dbReference type="InterPro" id="IPR004101">
    <property type="entry name" value="Mur_ligase_C"/>
</dbReference>
<comment type="subcellular location">
    <subcellularLocation>
        <location evidence="1 14">Cytoplasm</location>
    </subcellularLocation>
</comment>
<name>A0ABY3W3P8_9MICC</name>
<evidence type="ECO:0000256" key="6">
    <source>
        <dbReference type="ARBA" id="ARBA00022618"/>
    </source>
</evidence>
<dbReference type="InterPro" id="IPR050061">
    <property type="entry name" value="MurCDEF_pg_biosynth"/>
</dbReference>
<feature type="domain" description="Mur ligase central" evidence="17">
    <location>
        <begin position="122"/>
        <end position="305"/>
    </location>
</feature>
<evidence type="ECO:0000256" key="7">
    <source>
        <dbReference type="ARBA" id="ARBA00022741"/>
    </source>
</evidence>
<dbReference type="Gene3D" id="3.40.50.720">
    <property type="entry name" value="NAD(P)-binding Rossmann-like Domain"/>
    <property type="match status" value="1"/>
</dbReference>
<evidence type="ECO:0000256" key="13">
    <source>
        <dbReference type="ARBA" id="ARBA00047833"/>
    </source>
</evidence>
<dbReference type="Pfam" id="PF08245">
    <property type="entry name" value="Mur_ligase_M"/>
    <property type="match status" value="1"/>
</dbReference>
<protein>
    <recommendedName>
        <fullName evidence="3 14">UDP-N-acetylmuramate--L-alanine ligase</fullName>
        <ecNumber evidence="3 14">6.3.2.8</ecNumber>
    </recommendedName>
    <alternativeName>
        <fullName evidence="14">UDP-N-acetylmuramoyl-L-alanine synthetase</fullName>
    </alternativeName>
</protein>
<evidence type="ECO:0000256" key="12">
    <source>
        <dbReference type="ARBA" id="ARBA00023316"/>
    </source>
</evidence>
<evidence type="ECO:0000256" key="14">
    <source>
        <dbReference type="HAMAP-Rule" id="MF_00046"/>
    </source>
</evidence>
<dbReference type="PANTHER" id="PTHR43445">
    <property type="entry name" value="UDP-N-ACETYLMURAMATE--L-ALANINE LIGASE-RELATED"/>
    <property type="match status" value="1"/>
</dbReference>
<evidence type="ECO:0000256" key="11">
    <source>
        <dbReference type="ARBA" id="ARBA00023306"/>
    </source>
</evidence>
<dbReference type="Gene3D" id="3.90.190.20">
    <property type="entry name" value="Mur ligase, C-terminal domain"/>
    <property type="match status" value="1"/>
</dbReference>
<dbReference type="SUPFAM" id="SSF53244">
    <property type="entry name" value="MurD-like peptide ligases, peptide-binding domain"/>
    <property type="match status" value="1"/>
</dbReference>
<comment type="similarity">
    <text evidence="14">Belongs to the MurCDEF family.</text>
</comment>
<dbReference type="Pfam" id="PF02875">
    <property type="entry name" value="Mur_ligase_C"/>
    <property type="match status" value="1"/>
</dbReference>
<dbReference type="GO" id="GO:0008763">
    <property type="term" value="F:UDP-N-acetylmuramate-L-alanine ligase activity"/>
    <property type="evidence" value="ECO:0007669"/>
    <property type="project" value="UniProtKB-EC"/>
</dbReference>
<evidence type="ECO:0000256" key="8">
    <source>
        <dbReference type="ARBA" id="ARBA00022840"/>
    </source>
</evidence>
<reference evidence="18 19" key="1">
    <citation type="submission" date="2022-03" db="EMBL/GenBank/DDBJ databases">
        <title>Isotopic signatures of nitrous oxide derived from detoxification processes.</title>
        <authorList>
            <person name="Behrendt U."/>
            <person name="Buchen C."/>
            <person name="Well R."/>
            <person name="Ulrich A."/>
            <person name="Rohe L."/>
            <person name="Kolb S."/>
            <person name="Schloter M."/>
            <person name="Horn M.A."/>
            <person name="Augustin J."/>
        </authorList>
    </citation>
    <scope>NUCLEOTIDE SEQUENCE [LARGE SCALE GENOMIC DNA]</scope>
    <source>
        <strain evidence="18 19">S4-C24</strain>
    </source>
</reference>
<dbReference type="EC" id="6.3.2.8" evidence="3 14"/>
<proteinExistence type="inferred from homology"/>
<dbReference type="Proteomes" id="UP000829069">
    <property type="component" value="Chromosome"/>
</dbReference>
<evidence type="ECO:0000256" key="5">
    <source>
        <dbReference type="ARBA" id="ARBA00022598"/>
    </source>
</evidence>
<keyword evidence="8 14" id="KW-0067">ATP-binding</keyword>
<comment type="catalytic activity">
    <reaction evidence="13 14">
        <text>UDP-N-acetyl-alpha-D-muramate + L-alanine + ATP = UDP-N-acetyl-alpha-D-muramoyl-L-alanine + ADP + phosphate + H(+)</text>
        <dbReference type="Rhea" id="RHEA:23372"/>
        <dbReference type="ChEBI" id="CHEBI:15378"/>
        <dbReference type="ChEBI" id="CHEBI:30616"/>
        <dbReference type="ChEBI" id="CHEBI:43474"/>
        <dbReference type="ChEBI" id="CHEBI:57972"/>
        <dbReference type="ChEBI" id="CHEBI:70757"/>
        <dbReference type="ChEBI" id="CHEBI:83898"/>
        <dbReference type="ChEBI" id="CHEBI:456216"/>
        <dbReference type="EC" id="6.3.2.8"/>
    </reaction>
</comment>
<keyword evidence="5 14" id="KW-0436">Ligase</keyword>
<evidence type="ECO:0000259" key="15">
    <source>
        <dbReference type="Pfam" id="PF01225"/>
    </source>
</evidence>
<evidence type="ECO:0000313" key="19">
    <source>
        <dbReference type="Proteomes" id="UP000829069"/>
    </source>
</evidence>
<keyword evidence="4 14" id="KW-0963">Cytoplasm</keyword>
<evidence type="ECO:0000256" key="10">
    <source>
        <dbReference type="ARBA" id="ARBA00022984"/>
    </source>
</evidence>
<dbReference type="EMBL" id="CP093326">
    <property type="protein sequence ID" value="UNK44695.1"/>
    <property type="molecule type" value="Genomic_DNA"/>
</dbReference>